<dbReference type="PANTHER" id="PTHR43397">
    <property type="entry name" value="ERGOTHIONEINE BIOSYNTHESIS PROTEIN 1"/>
    <property type="match status" value="1"/>
</dbReference>
<name>A0A3N4LD54_9PEZI</name>
<dbReference type="InterPro" id="IPR029063">
    <property type="entry name" value="SAM-dependent_MTases_sf"/>
</dbReference>
<evidence type="ECO:0000313" key="5">
    <source>
        <dbReference type="Proteomes" id="UP000267821"/>
    </source>
</evidence>
<reference evidence="4 5" key="1">
    <citation type="journal article" date="2018" name="Nat. Ecol. Evol.">
        <title>Pezizomycetes genomes reveal the molecular basis of ectomycorrhizal truffle lifestyle.</title>
        <authorList>
            <person name="Murat C."/>
            <person name="Payen T."/>
            <person name="Noel B."/>
            <person name="Kuo A."/>
            <person name="Morin E."/>
            <person name="Chen J."/>
            <person name="Kohler A."/>
            <person name="Krizsan K."/>
            <person name="Balestrini R."/>
            <person name="Da Silva C."/>
            <person name="Montanini B."/>
            <person name="Hainaut M."/>
            <person name="Levati E."/>
            <person name="Barry K.W."/>
            <person name="Belfiori B."/>
            <person name="Cichocki N."/>
            <person name="Clum A."/>
            <person name="Dockter R.B."/>
            <person name="Fauchery L."/>
            <person name="Guy J."/>
            <person name="Iotti M."/>
            <person name="Le Tacon F."/>
            <person name="Lindquist E.A."/>
            <person name="Lipzen A."/>
            <person name="Malagnac F."/>
            <person name="Mello A."/>
            <person name="Molinier V."/>
            <person name="Miyauchi S."/>
            <person name="Poulain J."/>
            <person name="Riccioni C."/>
            <person name="Rubini A."/>
            <person name="Sitrit Y."/>
            <person name="Splivallo R."/>
            <person name="Traeger S."/>
            <person name="Wang M."/>
            <person name="Zifcakova L."/>
            <person name="Wipf D."/>
            <person name="Zambonelli A."/>
            <person name="Paolocci F."/>
            <person name="Nowrousian M."/>
            <person name="Ottonello S."/>
            <person name="Baldrian P."/>
            <person name="Spatafora J.W."/>
            <person name="Henrissat B."/>
            <person name="Nagy L.G."/>
            <person name="Aury J.M."/>
            <person name="Wincker P."/>
            <person name="Grigoriev I.V."/>
            <person name="Bonfante P."/>
            <person name="Martin F.M."/>
        </authorList>
    </citation>
    <scope>NUCLEOTIDE SEQUENCE [LARGE SCALE GENOMIC DNA]</scope>
    <source>
        <strain evidence="4 5">ATCC MYA-4762</strain>
    </source>
</reference>
<organism evidence="4 5">
    <name type="scientific">Terfezia boudieri ATCC MYA-4762</name>
    <dbReference type="NCBI Taxonomy" id="1051890"/>
    <lineage>
        <taxon>Eukaryota</taxon>
        <taxon>Fungi</taxon>
        <taxon>Dikarya</taxon>
        <taxon>Ascomycota</taxon>
        <taxon>Pezizomycotina</taxon>
        <taxon>Pezizomycetes</taxon>
        <taxon>Pezizales</taxon>
        <taxon>Pezizaceae</taxon>
        <taxon>Terfezia</taxon>
    </lineage>
</organism>
<dbReference type="InterPro" id="IPR019257">
    <property type="entry name" value="MeTrfase_dom"/>
</dbReference>
<keyword evidence="2" id="KW-0808">Transferase</keyword>
<dbReference type="InterPro" id="IPR051128">
    <property type="entry name" value="EgtD_Methyltrsf_superfamily"/>
</dbReference>
<keyword evidence="5" id="KW-1185">Reference proteome</keyword>
<proteinExistence type="predicted"/>
<protein>
    <recommendedName>
        <fullName evidence="3">Histidine-specific methyltransferase SAM-dependent domain-containing protein</fullName>
    </recommendedName>
</protein>
<dbReference type="Proteomes" id="UP000267821">
    <property type="component" value="Unassembled WGS sequence"/>
</dbReference>
<evidence type="ECO:0000256" key="2">
    <source>
        <dbReference type="ARBA" id="ARBA00022679"/>
    </source>
</evidence>
<feature type="domain" description="Histidine-specific methyltransferase SAM-dependent" evidence="3">
    <location>
        <begin position="73"/>
        <end position="344"/>
    </location>
</feature>
<accession>A0A3N4LD54</accession>
<dbReference type="GO" id="GO:0032259">
    <property type="term" value="P:methylation"/>
    <property type="evidence" value="ECO:0007669"/>
    <property type="project" value="UniProtKB-KW"/>
</dbReference>
<evidence type="ECO:0000259" key="3">
    <source>
        <dbReference type="Pfam" id="PF10017"/>
    </source>
</evidence>
<evidence type="ECO:0000256" key="1">
    <source>
        <dbReference type="ARBA" id="ARBA00022603"/>
    </source>
</evidence>
<gene>
    <name evidence="4" type="ORF">L211DRAFT_719941</name>
</gene>
<sequence length="367" mass="41435">MSGFEIKSVRGTSDRTMIYGIRSPGTPARAASPELPVRKIATATRANFFEDLSGPEGHKSFPIPHLTAYSGLSSIYHEKAELDILSKDAENLVELLYPRSKLLIEFIGGRPSITSYLLAGIEKLGVPVKYYAVSYSSIEILKAFSTLEPWRYKNIQLIGLYGSYEDACDWLAENEYGVPKTILWLSHSISSIDRIDVAVFLRRLTAHLLQPGDLVMLGTERRGTAQDPVLSCGKGSEWNKKRLMDNLLRSYGLYFESARETFSTDAWDLQDEYDPNIGARRCYIVAKKDIRLNNDIFVKAGEKVLMEQSWKYDDGDIKEMLQYTGLDSFHEFTDSVGEYALRLLMLPPGKTPKQFGAMKAYFDQKQG</sequence>
<dbReference type="Gene3D" id="3.40.50.150">
    <property type="entry name" value="Vaccinia Virus protein VP39"/>
    <property type="match status" value="1"/>
</dbReference>
<dbReference type="PANTHER" id="PTHR43397:SF1">
    <property type="entry name" value="ERGOTHIONEINE BIOSYNTHESIS PROTEIN 1"/>
    <property type="match status" value="1"/>
</dbReference>
<dbReference type="STRING" id="1051890.A0A3N4LD54"/>
<keyword evidence="1" id="KW-0489">Methyltransferase</keyword>
<dbReference type="GO" id="GO:0008168">
    <property type="term" value="F:methyltransferase activity"/>
    <property type="evidence" value="ECO:0007669"/>
    <property type="project" value="UniProtKB-KW"/>
</dbReference>
<dbReference type="EMBL" id="ML121620">
    <property type="protein sequence ID" value="RPB18601.1"/>
    <property type="molecule type" value="Genomic_DNA"/>
</dbReference>
<evidence type="ECO:0000313" key="4">
    <source>
        <dbReference type="EMBL" id="RPB18601.1"/>
    </source>
</evidence>
<dbReference type="OrthoDB" id="659at2759"/>
<dbReference type="Pfam" id="PF10017">
    <property type="entry name" value="Methyltransf_33"/>
    <property type="match status" value="1"/>
</dbReference>
<dbReference type="InParanoid" id="A0A3N4LD54"/>
<dbReference type="AlphaFoldDB" id="A0A3N4LD54"/>